<gene>
    <name evidence="3" type="ORF">JW984_13705</name>
</gene>
<proteinExistence type="predicted"/>
<reference evidence="3" key="2">
    <citation type="submission" date="2021-01" db="EMBL/GenBank/DDBJ databases">
        <authorList>
            <person name="Hahn C.R."/>
            <person name="Youssef N.H."/>
            <person name="Elshahed M."/>
        </authorList>
    </citation>
    <scope>NUCLEOTIDE SEQUENCE</scope>
    <source>
        <strain evidence="3">Zod_Metabat.24</strain>
    </source>
</reference>
<accession>A0A9D8PQU0</accession>
<sequence>MIIDFCVTPPAKEVLSGFRDVPKHLEGYFRLYGGNIEDLEQLAKLTIDDFFSLLDHAGIDIAVIFGEDMETTYNRKIPNEIVLDLVQKYPDRLRGFAGADPHKGKKAVREIVKMVGEGLSGVMVAPWEHNLFSDDKRYFPIYEKCIELDIPIWIHTSLNFSHLIPMEYGRPLILDRVAVRYPELKIVAGHSGWPWVTEMVAVLWRHPNVYADISGVRPKYMGMIETGWAPLVHYGNNILKDKILFATAWPLVMFHEAVNDVRGLHLKPEVEKKWFGENAKKLLKLED</sequence>
<dbReference type="GO" id="GO:0016831">
    <property type="term" value="F:carboxy-lyase activity"/>
    <property type="evidence" value="ECO:0007669"/>
    <property type="project" value="InterPro"/>
</dbReference>
<dbReference type="InterPro" id="IPR006680">
    <property type="entry name" value="Amidohydro-rel"/>
</dbReference>
<dbReference type="InterPro" id="IPR032466">
    <property type="entry name" value="Metal_Hydrolase"/>
</dbReference>
<dbReference type="Pfam" id="PF04909">
    <property type="entry name" value="Amidohydro_2"/>
    <property type="match status" value="1"/>
</dbReference>
<evidence type="ECO:0000256" key="1">
    <source>
        <dbReference type="ARBA" id="ARBA00023239"/>
    </source>
</evidence>
<dbReference type="EMBL" id="JAFGIX010000070">
    <property type="protein sequence ID" value="MBN1574248.1"/>
    <property type="molecule type" value="Genomic_DNA"/>
</dbReference>
<feature type="domain" description="Amidohydrolase-related" evidence="2">
    <location>
        <begin position="47"/>
        <end position="285"/>
    </location>
</feature>
<dbReference type="InterPro" id="IPR032465">
    <property type="entry name" value="ACMSD"/>
</dbReference>
<dbReference type="PANTHER" id="PTHR21240:SF19">
    <property type="entry name" value="CATALYTIC_ HYDROLASE"/>
    <property type="match status" value="1"/>
</dbReference>
<name>A0A9D8PQU0_9DELT</name>
<evidence type="ECO:0000259" key="2">
    <source>
        <dbReference type="Pfam" id="PF04909"/>
    </source>
</evidence>
<evidence type="ECO:0000313" key="4">
    <source>
        <dbReference type="Proteomes" id="UP000809273"/>
    </source>
</evidence>
<dbReference type="PANTHER" id="PTHR21240">
    <property type="entry name" value="2-AMINO-3-CARBOXYLMUCONATE-6-SEMIALDEHYDE DECARBOXYLASE"/>
    <property type="match status" value="1"/>
</dbReference>
<dbReference type="Proteomes" id="UP000809273">
    <property type="component" value="Unassembled WGS sequence"/>
</dbReference>
<keyword evidence="1" id="KW-0456">Lyase</keyword>
<dbReference type="SUPFAM" id="SSF51556">
    <property type="entry name" value="Metallo-dependent hydrolases"/>
    <property type="match status" value="1"/>
</dbReference>
<organism evidence="3 4">
    <name type="scientific">Candidatus Zymogenus saltonus</name>
    <dbReference type="NCBI Taxonomy" id="2844893"/>
    <lineage>
        <taxon>Bacteria</taxon>
        <taxon>Deltaproteobacteria</taxon>
        <taxon>Candidatus Zymogenia</taxon>
        <taxon>Candidatus Zymogeniales</taxon>
        <taxon>Candidatus Zymogenaceae</taxon>
        <taxon>Candidatus Zymogenus</taxon>
    </lineage>
</organism>
<dbReference type="Gene3D" id="3.20.20.140">
    <property type="entry name" value="Metal-dependent hydrolases"/>
    <property type="match status" value="1"/>
</dbReference>
<comment type="caution">
    <text evidence="3">The sequence shown here is derived from an EMBL/GenBank/DDBJ whole genome shotgun (WGS) entry which is preliminary data.</text>
</comment>
<evidence type="ECO:0000313" key="3">
    <source>
        <dbReference type="EMBL" id="MBN1574248.1"/>
    </source>
</evidence>
<dbReference type="GO" id="GO:0016787">
    <property type="term" value="F:hydrolase activity"/>
    <property type="evidence" value="ECO:0007669"/>
    <property type="project" value="InterPro"/>
</dbReference>
<protein>
    <submittedName>
        <fullName evidence="3">Amidohydrolase</fullName>
    </submittedName>
</protein>
<dbReference type="AlphaFoldDB" id="A0A9D8PQU0"/>
<reference evidence="3" key="1">
    <citation type="journal article" date="2021" name="Environ. Microbiol.">
        <title>Genomic characterization of three novel Desulfobacterota classes expand the metabolic and phylogenetic diversity of the phylum.</title>
        <authorList>
            <person name="Murphy C.L."/>
            <person name="Biggerstaff J."/>
            <person name="Eichhorn A."/>
            <person name="Ewing E."/>
            <person name="Shahan R."/>
            <person name="Soriano D."/>
            <person name="Stewart S."/>
            <person name="VanMol K."/>
            <person name="Walker R."/>
            <person name="Walters P."/>
            <person name="Elshahed M.S."/>
            <person name="Youssef N.H."/>
        </authorList>
    </citation>
    <scope>NUCLEOTIDE SEQUENCE</scope>
    <source>
        <strain evidence="3">Zod_Metabat.24</strain>
    </source>
</reference>